<dbReference type="EMBL" id="JADIMZ010000005">
    <property type="protein sequence ID" value="MBO8431734.1"/>
    <property type="molecule type" value="Genomic_DNA"/>
</dbReference>
<sequence length="260" mass="30617">MNNYPLFFKPSGFVAVERCRPKLPLEPKKPTLKLVKKNWFEDLILCFDGLDDERINAKRVEKYNRQMEVYKKELAAYKKQIKHILSSTEMCNFRRKEKERLLKQTRLGQLLSHDVKKGKFEKTFKDLLDNKWGRFISDELEFPLPNGRAYVPDFAYVDAETGLSIDIEIDEPYSLPEKEPIHYVGEDMVRNSFFTDKGWFVVRFAEQQIAECPAACVLYLESVIHHIYEGSDIVCTVPAIPQWTYQDSLRFIRQGLRNSY</sequence>
<reference evidence="1" key="2">
    <citation type="journal article" date="2021" name="PeerJ">
        <title>Extensive microbial diversity within the chicken gut microbiome revealed by metagenomics and culture.</title>
        <authorList>
            <person name="Gilroy R."/>
            <person name="Ravi A."/>
            <person name="Getino M."/>
            <person name="Pursley I."/>
            <person name="Horton D.L."/>
            <person name="Alikhan N.F."/>
            <person name="Baker D."/>
            <person name="Gharbi K."/>
            <person name="Hall N."/>
            <person name="Watson M."/>
            <person name="Adriaenssens E.M."/>
            <person name="Foster-Nyarko E."/>
            <person name="Jarju S."/>
            <person name="Secka A."/>
            <person name="Antonio M."/>
            <person name="Oren A."/>
            <person name="Chaudhuri R.R."/>
            <person name="La Ragione R."/>
            <person name="Hildebrand F."/>
            <person name="Pallen M.J."/>
        </authorList>
    </citation>
    <scope>NUCLEOTIDE SEQUENCE</scope>
    <source>
        <strain evidence="1">2889</strain>
    </source>
</reference>
<evidence type="ECO:0000313" key="1">
    <source>
        <dbReference type="EMBL" id="MBO8431734.1"/>
    </source>
</evidence>
<protein>
    <recommendedName>
        <fullName evidence="3">DUF559 domain-containing protein</fullName>
    </recommendedName>
</protein>
<dbReference type="Proteomes" id="UP000823612">
    <property type="component" value="Unassembled WGS sequence"/>
</dbReference>
<evidence type="ECO:0008006" key="3">
    <source>
        <dbReference type="Google" id="ProtNLM"/>
    </source>
</evidence>
<accession>A0A9D9H0J3</accession>
<organism evidence="1 2">
    <name type="scientific">Candidatus Pullibacteroides excrementavium</name>
    <dbReference type="NCBI Taxonomy" id="2840905"/>
    <lineage>
        <taxon>Bacteria</taxon>
        <taxon>Pseudomonadati</taxon>
        <taxon>Bacteroidota</taxon>
        <taxon>Bacteroidia</taxon>
        <taxon>Bacteroidales</taxon>
        <taxon>Candidatus Pullibacteroides</taxon>
    </lineage>
</organism>
<reference evidence="1" key="1">
    <citation type="submission" date="2020-10" db="EMBL/GenBank/DDBJ databases">
        <authorList>
            <person name="Gilroy R."/>
        </authorList>
    </citation>
    <scope>NUCLEOTIDE SEQUENCE</scope>
    <source>
        <strain evidence="1">2889</strain>
    </source>
</reference>
<proteinExistence type="predicted"/>
<comment type="caution">
    <text evidence="1">The sequence shown here is derived from an EMBL/GenBank/DDBJ whole genome shotgun (WGS) entry which is preliminary data.</text>
</comment>
<evidence type="ECO:0000313" key="2">
    <source>
        <dbReference type="Proteomes" id="UP000823612"/>
    </source>
</evidence>
<dbReference type="AlphaFoldDB" id="A0A9D9H0J3"/>
<gene>
    <name evidence="1" type="ORF">IAB08_00355</name>
</gene>
<name>A0A9D9H0J3_9BACT</name>